<dbReference type="Proteomes" id="UP001362999">
    <property type="component" value="Unassembled WGS sequence"/>
</dbReference>
<feature type="compositionally biased region" description="Basic and acidic residues" evidence="1">
    <location>
        <begin position="1"/>
        <end position="19"/>
    </location>
</feature>
<dbReference type="AlphaFoldDB" id="A0AAW0AJI3"/>
<sequence length="335" mass="38265">MTKGKAQGDKRPKQKKGGEVDDENEAEAKRRGNPGGFHGARLEFLRARVEEFCKHSADSTTRGWWKGVWKDYWQQFPWTLALDEEPPEDISTYVVKPDTELTAEEMATKNKTKEDTQAKIKRWFSYARISKSASNPFAKWISQLRRVDEQAPRRLALYQSYMQDDDALAKINDVFKERYPELVGKKNRIKERGQIARELLAAETEEYRNELKARVDEEFEAAMEEYKTGDSAAAAEVKDPALQQEARERLAVTVQPLLDSLRALTGSHVLLVTGTVIDGKFDVRTLQAKAPGTQGLKLSAWDSRGFKNIMDQWMRYLVAGGKYVPCYSRPTAHRV</sequence>
<evidence type="ECO:0000313" key="2">
    <source>
        <dbReference type="EMBL" id="KAK7008530.1"/>
    </source>
</evidence>
<proteinExistence type="predicted"/>
<evidence type="ECO:0000313" key="3">
    <source>
        <dbReference type="Proteomes" id="UP001362999"/>
    </source>
</evidence>
<keyword evidence="3" id="KW-1185">Reference proteome</keyword>
<organism evidence="2 3">
    <name type="scientific">Favolaschia claudopus</name>
    <dbReference type="NCBI Taxonomy" id="2862362"/>
    <lineage>
        <taxon>Eukaryota</taxon>
        <taxon>Fungi</taxon>
        <taxon>Dikarya</taxon>
        <taxon>Basidiomycota</taxon>
        <taxon>Agaricomycotina</taxon>
        <taxon>Agaricomycetes</taxon>
        <taxon>Agaricomycetidae</taxon>
        <taxon>Agaricales</taxon>
        <taxon>Marasmiineae</taxon>
        <taxon>Mycenaceae</taxon>
        <taxon>Favolaschia</taxon>
    </lineage>
</organism>
<accession>A0AAW0AJI3</accession>
<protein>
    <submittedName>
        <fullName evidence="2">Uncharacterized protein</fullName>
    </submittedName>
</protein>
<evidence type="ECO:0000256" key="1">
    <source>
        <dbReference type="SAM" id="MobiDB-lite"/>
    </source>
</evidence>
<name>A0AAW0AJI3_9AGAR</name>
<dbReference type="EMBL" id="JAWWNJ010000067">
    <property type="protein sequence ID" value="KAK7008530.1"/>
    <property type="molecule type" value="Genomic_DNA"/>
</dbReference>
<comment type="caution">
    <text evidence="2">The sequence shown here is derived from an EMBL/GenBank/DDBJ whole genome shotgun (WGS) entry which is preliminary data.</text>
</comment>
<reference evidence="2 3" key="1">
    <citation type="journal article" date="2024" name="J Genomics">
        <title>Draft genome sequencing and assembly of Favolaschia claudopus CIRM-BRFM 2984 isolated from oak limbs.</title>
        <authorList>
            <person name="Navarro D."/>
            <person name="Drula E."/>
            <person name="Chaduli D."/>
            <person name="Cazenave R."/>
            <person name="Ahrendt S."/>
            <person name="Wang J."/>
            <person name="Lipzen A."/>
            <person name="Daum C."/>
            <person name="Barry K."/>
            <person name="Grigoriev I.V."/>
            <person name="Favel A."/>
            <person name="Rosso M.N."/>
            <person name="Martin F."/>
        </authorList>
    </citation>
    <scope>NUCLEOTIDE SEQUENCE [LARGE SCALE GENOMIC DNA]</scope>
    <source>
        <strain evidence="2 3">CIRM-BRFM 2984</strain>
    </source>
</reference>
<feature type="region of interest" description="Disordered" evidence="1">
    <location>
        <begin position="1"/>
        <end position="37"/>
    </location>
</feature>
<gene>
    <name evidence="2" type="ORF">R3P38DRAFT_2551498</name>
</gene>